<feature type="region of interest" description="Disordered" evidence="1">
    <location>
        <begin position="256"/>
        <end position="281"/>
    </location>
</feature>
<keyword evidence="4" id="KW-1185">Reference proteome</keyword>
<dbReference type="InterPro" id="IPR013830">
    <property type="entry name" value="SGNH_hydro"/>
</dbReference>
<evidence type="ECO:0000256" key="1">
    <source>
        <dbReference type="SAM" id="MobiDB-lite"/>
    </source>
</evidence>
<dbReference type="InterPro" id="IPR036514">
    <property type="entry name" value="SGNH_hydro_sf"/>
</dbReference>
<dbReference type="RefSeq" id="WP_110038441.1">
    <property type="nucleotide sequence ID" value="NZ_QGTL01000005.1"/>
</dbReference>
<name>A0A317NKD9_9NOCA</name>
<dbReference type="Gene3D" id="3.40.50.1110">
    <property type="entry name" value="SGNH hydrolase"/>
    <property type="match status" value="1"/>
</dbReference>
<organism evidence="3 4">
    <name type="scientific">Nocardia neocaledoniensis</name>
    <dbReference type="NCBI Taxonomy" id="236511"/>
    <lineage>
        <taxon>Bacteria</taxon>
        <taxon>Bacillati</taxon>
        <taxon>Actinomycetota</taxon>
        <taxon>Actinomycetes</taxon>
        <taxon>Mycobacteriales</taxon>
        <taxon>Nocardiaceae</taxon>
        <taxon>Nocardia</taxon>
    </lineage>
</organism>
<protein>
    <submittedName>
        <fullName evidence="3">Lysophospholipase L1-like esterase</fullName>
    </submittedName>
</protein>
<sequence length="281" mass="29459">MRHPFSTAAEPSGVDASSARFSRYVALGDSQTEGVGDGDDSTGVVGLADRLAETMARTRPGLLYANLAVRGKLAGQVREEQLAAALTLRPDVATVIAGVNDLLRPRFDPASVGAHLDAMFAALTGQGAVVATVTVPDLSRVIPVARPLSGRIAALNEVICQQAERHGVLVARVGDHPVATDPRLWARDRLHCGPLGHQRIAAALAEVLGLPGSDSSWATELPARTPAPGPMTAVATEWRWARGFLGPWLLRRLTGRSSGDGRVAKRPQLTPVVPAEAAPAP</sequence>
<evidence type="ECO:0000313" key="3">
    <source>
        <dbReference type="EMBL" id="PWV75074.1"/>
    </source>
</evidence>
<feature type="domain" description="SGNH hydrolase-type esterase" evidence="2">
    <location>
        <begin position="26"/>
        <end position="199"/>
    </location>
</feature>
<reference evidence="3 4" key="1">
    <citation type="submission" date="2018-05" db="EMBL/GenBank/DDBJ databases">
        <title>Genomic Encyclopedia of Type Strains, Phase IV (KMG-IV): sequencing the most valuable type-strain genomes for metagenomic binning, comparative biology and taxonomic classification.</title>
        <authorList>
            <person name="Goeker M."/>
        </authorList>
    </citation>
    <scope>NUCLEOTIDE SEQUENCE [LARGE SCALE GENOMIC DNA]</scope>
    <source>
        <strain evidence="3 4">DSM 44717</strain>
    </source>
</reference>
<gene>
    <name evidence="3" type="ORF">DFR69_105148</name>
</gene>
<dbReference type="Proteomes" id="UP000246410">
    <property type="component" value="Unassembled WGS sequence"/>
</dbReference>
<dbReference type="SUPFAM" id="SSF52266">
    <property type="entry name" value="SGNH hydrolase"/>
    <property type="match status" value="1"/>
</dbReference>
<dbReference type="PANTHER" id="PTHR43784">
    <property type="entry name" value="GDSL-LIKE LIPASE/ACYLHYDROLASE, PUTATIVE (AFU_ORTHOLOGUE AFUA_2G00820)-RELATED"/>
    <property type="match status" value="1"/>
</dbReference>
<comment type="caution">
    <text evidence="3">The sequence shown here is derived from an EMBL/GenBank/DDBJ whole genome shotgun (WGS) entry which is preliminary data.</text>
</comment>
<dbReference type="CDD" id="cd01832">
    <property type="entry name" value="SGNH_hydrolase_like_1"/>
    <property type="match status" value="1"/>
</dbReference>
<dbReference type="Pfam" id="PF13472">
    <property type="entry name" value="Lipase_GDSL_2"/>
    <property type="match status" value="1"/>
</dbReference>
<dbReference type="InterPro" id="IPR053140">
    <property type="entry name" value="GDSL_Rv0518-like"/>
</dbReference>
<accession>A0A317NKD9</accession>
<evidence type="ECO:0000259" key="2">
    <source>
        <dbReference type="Pfam" id="PF13472"/>
    </source>
</evidence>
<feature type="compositionally biased region" description="Low complexity" evidence="1">
    <location>
        <begin position="271"/>
        <end position="281"/>
    </location>
</feature>
<dbReference type="AlphaFoldDB" id="A0A317NKD9"/>
<evidence type="ECO:0000313" key="4">
    <source>
        <dbReference type="Proteomes" id="UP000246410"/>
    </source>
</evidence>
<dbReference type="PANTHER" id="PTHR43784:SF2">
    <property type="entry name" value="GDSL-LIKE LIPASE_ACYLHYDROLASE, PUTATIVE (AFU_ORTHOLOGUE AFUA_2G00820)-RELATED"/>
    <property type="match status" value="1"/>
</dbReference>
<proteinExistence type="predicted"/>
<dbReference type="EMBL" id="QGTL01000005">
    <property type="protein sequence ID" value="PWV75074.1"/>
    <property type="molecule type" value="Genomic_DNA"/>
</dbReference>